<evidence type="ECO:0000313" key="9">
    <source>
        <dbReference type="EMBL" id="CAD9769781.1"/>
    </source>
</evidence>
<keyword evidence="2 7" id="KW-0808">Transferase</keyword>
<feature type="transmembrane region" description="Helical" evidence="7">
    <location>
        <begin position="54"/>
        <end position="75"/>
    </location>
</feature>
<feature type="transmembrane region" description="Helical" evidence="7">
    <location>
        <begin position="15"/>
        <end position="42"/>
    </location>
</feature>
<evidence type="ECO:0000256" key="7">
    <source>
        <dbReference type="RuleBase" id="RU079119"/>
    </source>
</evidence>
<comment type="subcellular location">
    <subcellularLocation>
        <location evidence="1">Membrane</location>
        <topology evidence="1">Multi-pass membrane protein</topology>
    </subcellularLocation>
</comment>
<evidence type="ECO:0000256" key="3">
    <source>
        <dbReference type="ARBA" id="ARBA00022692"/>
    </source>
</evidence>
<evidence type="ECO:0000256" key="6">
    <source>
        <dbReference type="ARBA" id="ARBA00023315"/>
    </source>
</evidence>
<keyword evidence="6 7" id="KW-0012">Acyltransferase</keyword>
<dbReference type="InterPro" id="IPR039859">
    <property type="entry name" value="PFA4/ZDH16/20/ERF2-like"/>
</dbReference>
<evidence type="ECO:0000256" key="1">
    <source>
        <dbReference type="ARBA" id="ARBA00004141"/>
    </source>
</evidence>
<dbReference type="PROSITE" id="PS50216">
    <property type="entry name" value="DHHC"/>
    <property type="match status" value="1"/>
</dbReference>
<dbReference type="GO" id="GO:0016020">
    <property type="term" value="C:membrane"/>
    <property type="evidence" value="ECO:0007669"/>
    <property type="project" value="UniProtKB-SubCell"/>
</dbReference>
<keyword evidence="5 7" id="KW-0472">Membrane</keyword>
<dbReference type="Pfam" id="PF01529">
    <property type="entry name" value="DHHC"/>
    <property type="match status" value="1"/>
</dbReference>
<keyword evidence="3 7" id="KW-0812">Transmembrane</keyword>
<comment type="domain">
    <text evidence="7">The DHHC domain is required for palmitoyltransferase activity.</text>
</comment>
<feature type="domain" description="Palmitoyltransferase DHHC" evidence="8">
    <location>
        <begin position="102"/>
        <end position="233"/>
    </location>
</feature>
<evidence type="ECO:0000256" key="4">
    <source>
        <dbReference type="ARBA" id="ARBA00022989"/>
    </source>
</evidence>
<dbReference type="EC" id="2.3.1.225" evidence="7"/>
<feature type="transmembrane region" description="Helical" evidence="7">
    <location>
        <begin position="146"/>
        <end position="167"/>
    </location>
</feature>
<dbReference type="GO" id="GO:0019706">
    <property type="term" value="F:protein-cysteine S-palmitoyltransferase activity"/>
    <property type="evidence" value="ECO:0007669"/>
    <property type="project" value="UniProtKB-EC"/>
</dbReference>
<dbReference type="PANTHER" id="PTHR12246">
    <property type="entry name" value="PALMITOYLTRANSFERASE ZDHHC16"/>
    <property type="match status" value="1"/>
</dbReference>
<keyword evidence="4 7" id="KW-1133">Transmembrane helix</keyword>
<protein>
    <recommendedName>
        <fullName evidence="7">Palmitoyltransferase</fullName>
        <ecNumber evidence="7">2.3.1.225</ecNumber>
    </recommendedName>
</protein>
<evidence type="ECO:0000259" key="8">
    <source>
        <dbReference type="Pfam" id="PF01529"/>
    </source>
</evidence>
<accession>A0A7S2TU14</accession>
<gene>
    <name evidence="9" type="ORF">LSP00402_LOCUS13764</name>
</gene>
<reference evidence="9" key="1">
    <citation type="submission" date="2021-01" db="EMBL/GenBank/DDBJ databases">
        <authorList>
            <person name="Corre E."/>
            <person name="Pelletier E."/>
            <person name="Niang G."/>
            <person name="Scheremetjew M."/>
            <person name="Finn R."/>
            <person name="Kale V."/>
            <person name="Holt S."/>
            <person name="Cochrane G."/>
            <person name="Meng A."/>
            <person name="Brown T."/>
            <person name="Cohen L."/>
        </authorList>
    </citation>
    <scope>NUCLEOTIDE SEQUENCE</scope>
    <source>
        <strain evidence="9">CCMP622</strain>
    </source>
</reference>
<dbReference type="AlphaFoldDB" id="A0A7S2TU14"/>
<comment type="catalytic activity">
    <reaction evidence="7">
        <text>L-cysteinyl-[protein] + hexadecanoyl-CoA = S-hexadecanoyl-L-cysteinyl-[protein] + CoA</text>
        <dbReference type="Rhea" id="RHEA:36683"/>
        <dbReference type="Rhea" id="RHEA-COMP:10131"/>
        <dbReference type="Rhea" id="RHEA-COMP:11032"/>
        <dbReference type="ChEBI" id="CHEBI:29950"/>
        <dbReference type="ChEBI" id="CHEBI:57287"/>
        <dbReference type="ChEBI" id="CHEBI:57379"/>
        <dbReference type="ChEBI" id="CHEBI:74151"/>
        <dbReference type="EC" id="2.3.1.225"/>
    </reaction>
</comment>
<sequence>MGQERRRLDETELKWPWWVTGDCCGLVCAYVTGILHFFAYYVQMKYVIGPWFGVFSYAGIAYTCIMMLAVISHSLCRFTNPGTVPLYLMAPKPLEQSVQREFVCKRSGVIKPPTSHWCSEAQRVVVKMDHYCPWVNNVVGMFTQKYFLLFLFYTFLCCVFSGFTLGSRAFMCSRRSRHQIPFAGGATLCNPAPLDVILSVINFVEAVLFVLFTGCMGADQFEAISKNTPYIDRLQGKRGKARPLSANLTDVFGEPFSLKWFLPLPPPEQQRQQFNKMCYDTYDHLAECAKAFQKEAEQAVEVDGVPVAANPAAQARRRRNGSATVAGPHSGYAYSKGYTYSNGAN</sequence>
<dbReference type="InterPro" id="IPR001594">
    <property type="entry name" value="Palmitoyltrfase_DHHC"/>
</dbReference>
<proteinExistence type="inferred from homology"/>
<name>A0A7S2TU14_9EUKA</name>
<comment type="similarity">
    <text evidence="7">Belongs to the DHHC palmitoyltransferase family.</text>
</comment>
<organism evidence="9">
    <name type="scientific">Lotharella oceanica</name>
    <dbReference type="NCBI Taxonomy" id="641309"/>
    <lineage>
        <taxon>Eukaryota</taxon>
        <taxon>Sar</taxon>
        <taxon>Rhizaria</taxon>
        <taxon>Cercozoa</taxon>
        <taxon>Chlorarachniophyceae</taxon>
        <taxon>Lotharella</taxon>
    </lineage>
</organism>
<evidence type="ECO:0000256" key="2">
    <source>
        <dbReference type="ARBA" id="ARBA00022679"/>
    </source>
</evidence>
<dbReference type="EMBL" id="HBHP01022122">
    <property type="protein sequence ID" value="CAD9769781.1"/>
    <property type="molecule type" value="Transcribed_RNA"/>
</dbReference>
<evidence type="ECO:0000256" key="5">
    <source>
        <dbReference type="ARBA" id="ARBA00023136"/>
    </source>
</evidence>